<dbReference type="Gene3D" id="3.30.700.10">
    <property type="entry name" value="Glycoprotein, Type 4 Pilin"/>
    <property type="match status" value="1"/>
</dbReference>
<keyword evidence="5" id="KW-0812">Transmembrane</keyword>
<dbReference type="RefSeq" id="WP_047334166.1">
    <property type="nucleotide sequence ID" value="NZ_CP010060.1"/>
</dbReference>
<name>A0A0I9WGF1_9ENTE</name>
<keyword evidence="6" id="KW-1133">Transmembrane helix</keyword>
<evidence type="ECO:0000256" key="3">
    <source>
        <dbReference type="ARBA" id="ARBA00022475"/>
    </source>
</evidence>
<evidence type="ECO:0000256" key="1">
    <source>
        <dbReference type="ARBA" id="ARBA00004162"/>
    </source>
</evidence>
<evidence type="ECO:0000256" key="4">
    <source>
        <dbReference type="ARBA" id="ARBA00022481"/>
    </source>
</evidence>
<dbReference type="InterPro" id="IPR016940">
    <property type="entry name" value="ComGC"/>
</dbReference>
<dbReference type="GO" id="GO:0030420">
    <property type="term" value="P:establishment of competence for transformation"/>
    <property type="evidence" value="ECO:0007669"/>
    <property type="project" value="UniProtKB-KW"/>
</dbReference>
<dbReference type="PRINTS" id="PR00813">
    <property type="entry name" value="BCTERIALGSPG"/>
</dbReference>
<dbReference type="GO" id="GO:0009986">
    <property type="term" value="C:cell surface"/>
    <property type="evidence" value="ECO:0007669"/>
    <property type="project" value="UniProtKB-SubCell"/>
</dbReference>
<dbReference type="GO" id="GO:0015627">
    <property type="term" value="C:type II protein secretion system complex"/>
    <property type="evidence" value="ECO:0007669"/>
    <property type="project" value="InterPro"/>
</dbReference>
<comment type="similarity">
    <text evidence="9">Belongs to the ComGC family.</text>
</comment>
<dbReference type="InterPro" id="IPR012902">
    <property type="entry name" value="N_methyl_site"/>
</dbReference>
<dbReference type="NCBIfam" id="TIGR02532">
    <property type="entry name" value="IV_pilin_GFxxxE"/>
    <property type="match status" value="1"/>
</dbReference>
<dbReference type="EMBL" id="NFLC01000008">
    <property type="protein sequence ID" value="OUQ10648.1"/>
    <property type="molecule type" value="Genomic_DNA"/>
</dbReference>
<dbReference type="InterPro" id="IPR000983">
    <property type="entry name" value="Bac_GSPG_pilin"/>
</dbReference>
<gene>
    <name evidence="10" type="ORF">B5E88_05440</name>
</gene>
<dbReference type="GO" id="GO:0005886">
    <property type="term" value="C:plasma membrane"/>
    <property type="evidence" value="ECO:0007669"/>
    <property type="project" value="UniProtKB-SubCell"/>
</dbReference>
<organism evidence="10 11">
    <name type="scientific">Enterococcus cecorum</name>
    <dbReference type="NCBI Taxonomy" id="44008"/>
    <lineage>
        <taxon>Bacteria</taxon>
        <taxon>Bacillati</taxon>
        <taxon>Bacillota</taxon>
        <taxon>Bacilli</taxon>
        <taxon>Lactobacillales</taxon>
        <taxon>Enterococcaceae</taxon>
        <taxon>Enterococcus</taxon>
    </lineage>
</organism>
<keyword evidence="8" id="KW-0178">Competence</keyword>
<evidence type="ECO:0000256" key="7">
    <source>
        <dbReference type="ARBA" id="ARBA00023136"/>
    </source>
</evidence>
<keyword evidence="4" id="KW-0488">Methylation</keyword>
<dbReference type="Proteomes" id="UP000196074">
    <property type="component" value="Unassembled WGS sequence"/>
</dbReference>
<proteinExistence type="inferred from homology"/>
<evidence type="ECO:0000256" key="8">
    <source>
        <dbReference type="ARBA" id="ARBA00023287"/>
    </source>
</evidence>
<dbReference type="AlphaFoldDB" id="A0A0I9WGF1"/>
<evidence type="ECO:0000256" key="6">
    <source>
        <dbReference type="ARBA" id="ARBA00022989"/>
    </source>
</evidence>
<keyword evidence="3" id="KW-1003">Cell membrane</keyword>
<sequence>MKRKKFKAFTLIEMIIVLFIIGMLMMIFVPNLTKKGNDAQKKSDIAIAKVVKQEIELYKAEKGEEPKEDKIIELVGEDRAKIYQKHKDEVKDEYTPTPEN</sequence>
<evidence type="ECO:0000256" key="9">
    <source>
        <dbReference type="ARBA" id="ARBA00043982"/>
    </source>
</evidence>
<evidence type="ECO:0000313" key="11">
    <source>
        <dbReference type="Proteomes" id="UP000196074"/>
    </source>
</evidence>
<evidence type="ECO:0000256" key="5">
    <source>
        <dbReference type="ARBA" id="ARBA00022692"/>
    </source>
</evidence>
<dbReference type="GO" id="GO:0015628">
    <property type="term" value="P:protein secretion by the type II secretion system"/>
    <property type="evidence" value="ECO:0007669"/>
    <property type="project" value="InterPro"/>
</dbReference>
<keyword evidence="7" id="KW-0472">Membrane</keyword>
<reference evidence="11" key="1">
    <citation type="submission" date="2017-04" db="EMBL/GenBank/DDBJ databases">
        <title>Function of individual gut microbiota members based on whole genome sequencing of pure cultures obtained from chicken caecum.</title>
        <authorList>
            <person name="Medvecky M."/>
            <person name="Cejkova D."/>
            <person name="Polansky O."/>
            <person name="Karasova D."/>
            <person name="Kubasova T."/>
            <person name="Cizek A."/>
            <person name="Rychlik I."/>
        </authorList>
    </citation>
    <scope>NUCLEOTIDE SEQUENCE [LARGE SCALE GENOMIC DNA]</scope>
    <source>
        <strain evidence="11">An144</strain>
    </source>
</reference>
<comment type="subcellular location">
    <subcellularLocation>
        <location evidence="1">Cell membrane</location>
        <topology evidence="1">Single-pass membrane protein</topology>
    </subcellularLocation>
    <subcellularLocation>
        <location evidence="2">Cell surface</location>
    </subcellularLocation>
</comment>
<dbReference type="NCBIfam" id="NF040999">
    <property type="entry name" value="pilin_ComGC"/>
    <property type="match status" value="1"/>
</dbReference>
<dbReference type="Pfam" id="PF07963">
    <property type="entry name" value="N_methyl"/>
    <property type="match status" value="1"/>
</dbReference>
<comment type="caution">
    <text evidence="10">The sequence shown here is derived from an EMBL/GenBank/DDBJ whole genome shotgun (WGS) entry which is preliminary data.</text>
</comment>
<accession>A0A0I9WGF1</accession>
<dbReference type="SUPFAM" id="SSF54523">
    <property type="entry name" value="Pili subunits"/>
    <property type="match status" value="1"/>
</dbReference>
<evidence type="ECO:0000313" key="10">
    <source>
        <dbReference type="EMBL" id="OUQ10648.1"/>
    </source>
</evidence>
<dbReference type="InterPro" id="IPR045584">
    <property type="entry name" value="Pilin-like"/>
</dbReference>
<protein>
    <submittedName>
        <fullName evidence="10">Prepilin-type cleavage/methylation domain-containing protein</fullName>
    </submittedName>
</protein>
<evidence type="ECO:0000256" key="2">
    <source>
        <dbReference type="ARBA" id="ARBA00004241"/>
    </source>
</evidence>